<comment type="subcellular location">
    <subcellularLocation>
        <location evidence="1">Membrane</location>
        <topology evidence="1">Multi-pass membrane protein</topology>
    </subcellularLocation>
</comment>
<dbReference type="Gene3D" id="1.20.1250.20">
    <property type="entry name" value="MFS general substrate transporter like domains"/>
    <property type="match status" value="1"/>
</dbReference>
<dbReference type="AlphaFoldDB" id="A0AAW2JWB4"/>
<reference evidence="10" key="1">
    <citation type="submission" date="2020-06" db="EMBL/GenBank/DDBJ databases">
        <authorList>
            <person name="Li T."/>
            <person name="Hu X."/>
            <person name="Zhang T."/>
            <person name="Song X."/>
            <person name="Zhang H."/>
            <person name="Dai N."/>
            <person name="Sheng W."/>
            <person name="Hou X."/>
            <person name="Wei L."/>
        </authorList>
    </citation>
    <scope>NUCLEOTIDE SEQUENCE</scope>
    <source>
        <strain evidence="10">G02</strain>
        <tissue evidence="10">Leaf</tissue>
    </source>
</reference>
<keyword evidence="6 8" id="KW-0472">Membrane</keyword>
<feature type="transmembrane region" description="Helical" evidence="8">
    <location>
        <begin position="81"/>
        <end position="104"/>
    </location>
</feature>
<dbReference type="InterPro" id="IPR020846">
    <property type="entry name" value="MFS_dom"/>
</dbReference>
<dbReference type="InterPro" id="IPR036259">
    <property type="entry name" value="MFS_trans_sf"/>
</dbReference>
<comment type="caution">
    <text evidence="10">The sequence shown here is derived from an EMBL/GenBank/DDBJ whole genome shotgun (WGS) entry which is preliminary data.</text>
</comment>
<keyword evidence="5 8" id="KW-1133">Transmembrane helix</keyword>
<comment type="similarity">
    <text evidence="7">Belongs to the major facilitator superfamily. Phosphate:H(+) symporter (TC 2.A.1.9) family.</text>
</comment>
<dbReference type="GO" id="GO:0015144">
    <property type="term" value="F:carbohydrate transmembrane transporter activity"/>
    <property type="evidence" value="ECO:0007669"/>
    <property type="project" value="InterPro"/>
</dbReference>
<gene>
    <name evidence="10" type="ORF">Sradi_6494600</name>
</gene>
<evidence type="ECO:0000256" key="7">
    <source>
        <dbReference type="ARBA" id="ARBA00044504"/>
    </source>
</evidence>
<reference evidence="10" key="2">
    <citation type="journal article" date="2024" name="Plant">
        <title>Genomic evolution and insights into agronomic trait innovations of Sesamum species.</title>
        <authorList>
            <person name="Miao H."/>
            <person name="Wang L."/>
            <person name="Qu L."/>
            <person name="Liu H."/>
            <person name="Sun Y."/>
            <person name="Le M."/>
            <person name="Wang Q."/>
            <person name="Wei S."/>
            <person name="Zheng Y."/>
            <person name="Lin W."/>
            <person name="Duan Y."/>
            <person name="Cao H."/>
            <person name="Xiong S."/>
            <person name="Wang X."/>
            <person name="Wei L."/>
            <person name="Li C."/>
            <person name="Ma Q."/>
            <person name="Ju M."/>
            <person name="Zhao R."/>
            <person name="Li G."/>
            <person name="Mu C."/>
            <person name="Tian Q."/>
            <person name="Mei H."/>
            <person name="Zhang T."/>
            <person name="Gao T."/>
            <person name="Zhang H."/>
        </authorList>
    </citation>
    <scope>NUCLEOTIDE SEQUENCE</scope>
    <source>
        <strain evidence="10">G02</strain>
    </source>
</reference>
<dbReference type="SUPFAM" id="SSF103473">
    <property type="entry name" value="MFS general substrate transporter"/>
    <property type="match status" value="1"/>
</dbReference>
<organism evidence="10">
    <name type="scientific">Sesamum radiatum</name>
    <name type="common">Black benniseed</name>
    <dbReference type="NCBI Taxonomy" id="300843"/>
    <lineage>
        <taxon>Eukaryota</taxon>
        <taxon>Viridiplantae</taxon>
        <taxon>Streptophyta</taxon>
        <taxon>Embryophyta</taxon>
        <taxon>Tracheophyta</taxon>
        <taxon>Spermatophyta</taxon>
        <taxon>Magnoliopsida</taxon>
        <taxon>eudicotyledons</taxon>
        <taxon>Gunneridae</taxon>
        <taxon>Pentapetalae</taxon>
        <taxon>asterids</taxon>
        <taxon>lamiids</taxon>
        <taxon>Lamiales</taxon>
        <taxon>Pedaliaceae</taxon>
        <taxon>Sesamum</taxon>
    </lineage>
</organism>
<evidence type="ECO:0000256" key="5">
    <source>
        <dbReference type="ARBA" id="ARBA00022989"/>
    </source>
</evidence>
<dbReference type="EMBL" id="JACGWJ010000031">
    <property type="protein sequence ID" value="KAL0298348.1"/>
    <property type="molecule type" value="Genomic_DNA"/>
</dbReference>
<feature type="domain" description="Major facilitator superfamily (MFS) profile" evidence="9">
    <location>
        <begin position="26"/>
        <end position="128"/>
    </location>
</feature>
<evidence type="ECO:0000256" key="1">
    <source>
        <dbReference type="ARBA" id="ARBA00004141"/>
    </source>
</evidence>
<dbReference type="PANTHER" id="PTHR23500">
    <property type="entry name" value="SOLUTE CARRIER FAMILY 2, FACILITATED GLUCOSE TRANSPORTER"/>
    <property type="match status" value="1"/>
</dbReference>
<feature type="transmembrane region" description="Helical" evidence="8">
    <location>
        <begin position="111"/>
        <end position="127"/>
    </location>
</feature>
<comment type="similarity">
    <text evidence="2">Belongs to the major facilitator superfamily. Sugar transporter (TC 2.A.1.1) family.</text>
</comment>
<name>A0AAW2JWB4_SESRA</name>
<dbReference type="GO" id="GO:0016020">
    <property type="term" value="C:membrane"/>
    <property type="evidence" value="ECO:0007669"/>
    <property type="project" value="UniProtKB-SubCell"/>
</dbReference>
<proteinExistence type="inferred from homology"/>
<dbReference type="Pfam" id="PF00083">
    <property type="entry name" value="Sugar_tr"/>
    <property type="match status" value="1"/>
</dbReference>
<evidence type="ECO:0000259" key="9">
    <source>
        <dbReference type="PROSITE" id="PS50850"/>
    </source>
</evidence>
<feature type="transmembrane region" description="Helical" evidence="8">
    <location>
        <begin position="19"/>
        <end position="39"/>
    </location>
</feature>
<dbReference type="InterPro" id="IPR045262">
    <property type="entry name" value="STP/PLT_plant"/>
</dbReference>
<dbReference type="InterPro" id="IPR005828">
    <property type="entry name" value="MFS_sugar_transport-like"/>
</dbReference>
<evidence type="ECO:0000256" key="4">
    <source>
        <dbReference type="ARBA" id="ARBA00022692"/>
    </source>
</evidence>
<protein>
    <submittedName>
        <fullName evidence="10">Hexose carrier protein HEX6</fullName>
    </submittedName>
</protein>
<evidence type="ECO:0000313" key="10">
    <source>
        <dbReference type="EMBL" id="KAL0298348.1"/>
    </source>
</evidence>
<dbReference type="PROSITE" id="PS50850">
    <property type="entry name" value="MFS"/>
    <property type="match status" value="1"/>
</dbReference>
<keyword evidence="3" id="KW-0813">Transport</keyword>
<evidence type="ECO:0000256" key="8">
    <source>
        <dbReference type="SAM" id="Phobius"/>
    </source>
</evidence>
<keyword evidence="4 8" id="KW-0812">Transmembrane</keyword>
<evidence type="ECO:0000256" key="2">
    <source>
        <dbReference type="ARBA" id="ARBA00010992"/>
    </source>
</evidence>
<evidence type="ECO:0000256" key="3">
    <source>
        <dbReference type="ARBA" id="ARBA00022448"/>
    </source>
</evidence>
<accession>A0AAW2JWB4</accession>
<dbReference type="PANTHER" id="PTHR23500:SF30">
    <property type="entry name" value="SUGAR TRANSPORT PROTEIN 3"/>
    <property type="match status" value="1"/>
</dbReference>
<sequence>MAVAVAINSSEGLHYNGKVTWLVALSCIIAASGGLLFGYDTGVTGGVTSMESFLKKFFPGVYIQMKEDTNLSNYCKFDSQLLTSFTSSLYISCLIASFLAASVTRDYGRKPSIIIGGVAFLFGAVLGG</sequence>
<evidence type="ECO:0000256" key="6">
    <source>
        <dbReference type="ARBA" id="ARBA00023136"/>
    </source>
</evidence>